<reference evidence="3" key="1">
    <citation type="journal article" date="2023" name="Mol. Phylogenet. Evol.">
        <title>Genome-scale phylogeny and comparative genomics of the fungal order Sordariales.</title>
        <authorList>
            <person name="Hensen N."/>
            <person name="Bonometti L."/>
            <person name="Westerberg I."/>
            <person name="Brannstrom I.O."/>
            <person name="Guillou S."/>
            <person name="Cros-Aarteil S."/>
            <person name="Calhoun S."/>
            <person name="Haridas S."/>
            <person name="Kuo A."/>
            <person name="Mondo S."/>
            <person name="Pangilinan J."/>
            <person name="Riley R."/>
            <person name="LaButti K."/>
            <person name="Andreopoulos B."/>
            <person name="Lipzen A."/>
            <person name="Chen C."/>
            <person name="Yan M."/>
            <person name="Daum C."/>
            <person name="Ng V."/>
            <person name="Clum A."/>
            <person name="Steindorff A."/>
            <person name="Ohm R.A."/>
            <person name="Martin F."/>
            <person name="Silar P."/>
            <person name="Natvig D.O."/>
            <person name="Lalanne C."/>
            <person name="Gautier V."/>
            <person name="Ament-Velasquez S.L."/>
            <person name="Kruys A."/>
            <person name="Hutchinson M.I."/>
            <person name="Powell A.J."/>
            <person name="Barry K."/>
            <person name="Miller A.N."/>
            <person name="Grigoriev I.V."/>
            <person name="Debuchy R."/>
            <person name="Gladieux P."/>
            <person name="Hiltunen Thoren M."/>
            <person name="Johannesson H."/>
        </authorList>
    </citation>
    <scope>NUCLEOTIDE SEQUENCE</scope>
    <source>
        <strain evidence="3">PSN243</strain>
    </source>
</reference>
<feature type="domain" description="BTB" evidence="2">
    <location>
        <begin position="25"/>
        <end position="94"/>
    </location>
</feature>
<dbReference type="EMBL" id="MU865968">
    <property type="protein sequence ID" value="KAK4445145.1"/>
    <property type="molecule type" value="Genomic_DNA"/>
</dbReference>
<feature type="region of interest" description="Disordered" evidence="1">
    <location>
        <begin position="93"/>
        <end position="123"/>
    </location>
</feature>
<dbReference type="Gene3D" id="3.30.710.10">
    <property type="entry name" value="Potassium Channel Kv1.1, Chain A"/>
    <property type="match status" value="1"/>
</dbReference>
<keyword evidence="4" id="KW-1185">Reference proteome</keyword>
<dbReference type="InterPro" id="IPR000210">
    <property type="entry name" value="BTB/POZ_dom"/>
</dbReference>
<accession>A0AAV9GCN4</accession>
<protein>
    <recommendedName>
        <fullName evidence="2">BTB domain-containing protein</fullName>
    </recommendedName>
</protein>
<feature type="compositionally biased region" description="Acidic residues" evidence="1">
    <location>
        <begin position="93"/>
        <end position="106"/>
    </location>
</feature>
<evidence type="ECO:0000313" key="4">
    <source>
        <dbReference type="Proteomes" id="UP001321760"/>
    </source>
</evidence>
<name>A0AAV9GCN4_9PEZI</name>
<organism evidence="3 4">
    <name type="scientific">Podospora aff. communis PSN243</name>
    <dbReference type="NCBI Taxonomy" id="3040156"/>
    <lineage>
        <taxon>Eukaryota</taxon>
        <taxon>Fungi</taxon>
        <taxon>Dikarya</taxon>
        <taxon>Ascomycota</taxon>
        <taxon>Pezizomycotina</taxon>
        <taxon>Sordariomycetes</taxon>
        <taxon>Sordariomycetidae</taxon>
        <taxon>Sordariales</taxon>
        <taxon>Podosporaceae</taxon>
        <taxon>Podospora</taxon>
    </lineage>
</organism>
<sequence length="295" mass="32886">MALQLAKSADRQRKPLSYEEIATSKPFLFTVGPKKKEFTMPVALVAAQSPALERLVNGDFIEAQEHHAEFETVEEETFLRFVRYAYTGKYYEDEIDDPTPEDADDSAEGKADGEVEGEPTAKEEDIWGWGRVPTGTGKKAKQKHGNTAKIIVFQALGDKFTKKVAKLVADDAADSDHPDIRLGGLPTRNPFLSHAMVFVFADYWGIERLKVLALHSLGKALNEALITKKVARDQIVALIEYCCEDARPEKLMALVVAFAAFKLPQLWLSERFQEILGDNRELSVAVFRAIVESGL</sequence>
<evidence type="ECO:0000256" key="1">
    <source>
        <dbReference type="SAM" id="MobiDB-lite"/>
    </source>
</evidence>
<dbReference type="Proteomes" id="UP001321760">
    <property type="component" value="Unassembled WGS sequence"/>
</dbReference>
<dbReference type="PROSITE" id="PS50097">
    <property type="entry name" value="BTB"/>
    <property type="match status" value="1"/>
</dbReference>
<evidence type="ECO:0000313" key="3">
    <source>
        <dbReference type="EMBL" id="KAK4445145.1"/>
    </source>
</evidence>
<feature type="compositionally biased region" description="Basic and acidic residues" evidence="1">
    <location>
        <begin position="107"/>
        <end position="123"/>
    </location>
</feature>
<reference evidence="3" key="2">
    <citation type="submission" date="2023-05" db="EMBL/GenBank/DDBJ databases">
        <authorList>
            <consortium name="Lawrence Berkeley National Laboratory"/>
            <person name="Steindorff A."/>
            <person name="Hensen N."/>
            <person name="Bonometti L."/>
            <person name="Westerberg I."/>
            <person name="Brannstrom I.O."/>
            <person name="Guillou S."/>
            <person name="Cros-Aarteil S."/>
            <person name="Calhoun S."/>
            <person name="Haridas S."/>
            <person name="Kuo A."/>
            <person name="Mondo S."/>
            <person name="Pangilinan J."/>
            <person name="Riley R."/>
            <person name="Labutti K."/>
            <person name="Andreopoulos B."/>
            <person name="Lipzen A."/>
            <person name="Chen C."/>
            <person name="Yanf M."/>
            <person name="Daum C."/>
            <person name="Ng V."/>
            <person name="Clum A."/>
            <person name="Ohm R."/>
            <person name="Martin F."/>
            <person name="Silar P."/>
            <person name="Natvig D."/>
            <person name="Lalanne C."/>
            <person name="Gautier V."/>
            <person name="Ament-Velasquez S.L."/>
            <person name="Kruys A."/>
            <person name="Hutchinson M.I."/>
            <person name="Powell A.J."/>
            <person name="Barry K."/>
            <person name="Miller A.N."/>
            <person name="Grigoriev I.V."/>
            <person name="Debuchy R."/>
            <person name="Gladieux P."/>
            <person name="Thoren M.H."/>
            <person name="Johannesson H."/>
        </authorList>
    </citation>
    <scope>NUCLEOTIDE SEQUENCE</scope>
    <source>
        <strain evidence="3">PSN243</strain>
    </source>
</reference>
<dbReference type="SUPFAM" id="SSF54695">
    <property type="entry name" value="POZ domain"/>
    <property type="match status" value="1"/>
</dbReference>
<comment type="caution">
    <text evidence="3">The sequence shown here is derived from an EMBL/GenBank/DDBJ whole genome shotgun (WGS) entry which is preliminary data.</text>
</comment>
<gene>
    <name evidence="3" type="ORF">QBC34DRAFT_413612</name>
</gene>
<dbReference type="PANTHER" id="PTHR47843">
    <property type="entry name" value="BTB DOMAIN-CONTAINING PROTEIN-RELATED"/>
    <property type="match status" value="1"/>
</dbReference>
<proteinExistence type="predicted"/>
<dbReference type="InterPro" id="IPR011333">
    <property type="entry name" value="SKP1/BTB/POZ_sf"/>
</dbReference>
<dbReference type="AlphaFoldDB" id="A0AAV9GCN4"/>
<evidence type="ECO:0000259" key="2">
    <source>
        <dbReference type="PROSITE" id="PS50097"/>
    </source>
</evidence>